<dbReference type="eggNOG" id="COG0847">
    <property type="taxonomic scope" value="Bacteria"/>
</dbReference>
<evidence type="ECO:0000259" key="1">
    <source>
        <dbReference type="SMART" id="SM00479"/>
    </source>
</evidence>
<proteinExistence type="predicted"/>
<dbReference type="STRING" id="318586.Pden_0449"/>
<dbReference type="GO" id="GO:0045004">
    <property type="term" value="P:DNA replication proofreading"/>
    <property type="evidence" value="ECO:0007669"/>
    <property type="project" value="TreeGrafter"/>
</dbReference>
<dbReference type="InterPro" id="IPR013520">
    <property type="entry name" value="Ribonucl_H"/>
</dbReference>
<organism evidence="2 3">
    <name type="scientific">Paracoccus denitrificans (strain Pd 1222)</name>
    <dbReference type="NCBI Taxonomy" id="318586"/>
    <lineage>
        <taxon>Bacteria</taxon>
        <taxon>Pseudomonadati</taxon>
        <taxon>Pseudomonadota</taxon>
        <taxon>Alphaproteobacteria</taxon>
        <taxon>Rhodobacterales</taxon>
        <taxon>Paracoccaceae</taxon>
        <taxon>Paracoccus</taxon>
    </lineage>
</organism>
<protein>
    <submittedName>
        <fullName evidence="2">Exonuclease, RNase T and DNA polymerase III</fullName>
    </submittedName>
</protein>
<dbReference type="CDD" id="cd06127">
    <property type="entry name" value="DEDDh"/>
    <property type="match status" value="1"/>
</dbReference>
<dbReference type="InterPro" id="IPR036397">
    <property type="entry name" value="RNaseH_sf"/>
</dbReference>
<evidence type="ECO:0000313" key="3">
    <source>
        <dbReference type="Proteomes" id="UP000000361"/>
    </source>
</evidence>
<dbReference type="AlphaFoldDB" id="A1AZ69"/>
<dbReference type="GO" id="GO:0005829">
    <property type="term" value="C:cytosol"/>
    <property type="evidence" value="ECO:0007669"/>
    <property type="project" value="TreeGrafter"/>
</dbReference>
<dbReference type="Pfam" id="PF00929">
    <property type="entry name" value="RNase_T"/>
    <property type="match status" value="1"/>
</dbReference>
<name>A1AZ69_PARDP</name>
<keyword evidence="2" id="KW-0540">Nuclease</keyword>
<dbReference type="PANTHER" id="PTHR30231:SF37">
    <property type="entry name" value="EXODEOXYRIBONUCLEASE 10"/>
    <property type="match status" value="1"/>
</dbReference>
<dbReference type="HOGENOM" id="CLU_062227_0_0_5"/>
<dbReference type="InterPro" id="IPR012337">
    <property type="entry name" value="RNaseH-like_sf"/>
</dbReference>
<dbReference type="EMBL" id="CP000489">
    <property type="protein sequence ID" value="ABL68563.1"/>
    <property type="molecule type" value="Genomic_DNA"/>
</dbReference>
<keyword evidence="2" id="KW-0378">Hydrolase</keyword>
<sequence length="303" mass="33999">MKFPHLFNSRASSTDLGEYLAHRLSQIPGYRVLRELSFAGQVDELAPRSTEMRIVAIIDTETTGLDPTTDRLVEIAIERLSVDARGRIIEMEHPRSWREDPGRSMPPRLTLLTGLTDADLAGCAFDDESIVAQLGEADVIIAHNAAFDRPFVDVRFPALQHQAWGCSLTQLDWLTLGFDGRALGHLLFQAGWYFKGHRAEQDVHALATLLGSVAGDGRTIMSHLLERCDRPNFRIAAIGAPFNAKDLLKSRGYRWDPTHRYWWREIDADVLDGEKDWLDHAVYGATGGHPTVSRITASERFAR</sequence>
<dbReference type="SUPFAM" id="SSF53098">
    <property type="entry name" value="Ribonuclease H-like"/>
    <property type="match status" value="1"/>
</dbReference>
<dbReference type="PANTHER" id="PTHR30231">
    <property type="entry name" value="DNA POLYMERASE III SUBUNIT EPSILON"/>
    <property type="match status" value="1"/>
</dbReference>
<dbReference type="Gene3D" id="3.30.420.10">
    <property type="entry name" value="Ribonuclease H-like superfamily/Ribonuclease H"/>
    <property type="match status" value="1"/>
</dbReference>
<keyword evidence="2" id="KW-0269">Exonuclease</keyword>
<dbReference type="OrthoDB" id="7427781at2"/>
<dbReference type="KEGG" id="pde:Pden_0449"/>
<dbReference type="GeneID" id="93451675"/>
<dbReference type="GO" id="GO:0008408">
    <property type="term" value="F:3'-5' exonuclease activity"/>
    <property type="evidence" value="ECO:0007669"/>
    <property type="project" value="TreeGrafter"/>
</dbReference>
<dbReference type="RefSeq" id="WP_011746796.1">
    <property type="nucleotide sequence ID" value="NC_008686.1"/>
</dbReference>
<dbReference type="GO" id="GO:0003676">
    <property type="term" value="F:nucleic acid binding"/>
    <property type="evidence" value="ECO:0007669"/>
    <property type="project" value="InterPro"/>
</dbReference>
<dbReference type="Proteomes" id="UP000000361">
    <property type="component" value="Chromosome 1"/>
</dbReference>
<dbReference type="EnsemblBacteria" id="ABL68563">
    <property type="protein sequence ID" value="ABL68563"/>
    <property type="gene ID" value="Pden_0449"/>
</dbReference>
<dbReference type="NCBIfam" id="NF006615">
    <property type="entry name" value="PRK09182.1"/>
    <property type="match status" value="1"/>
</dbReference>
<accession>A1AZ69</accession>
<gene>
    <name evidence="2" type="ordered locus">Pden_0449</name>
</gene>
<dbReference type="SMART" id="SM00479">
    <property type="entry name" value="EXOIII"/>
    <property type="match status" value="1"/>
</dbReference>
<evidence type="ECO:0000313" key="2">
    <source>
        <dbReference type="EMBL" id="ABL68563.1"/>
    </source>
</evidence>
<keyword evidence="3" id="KW-1185">Reference proteome</keyword>
<reference evidence="3" key="1">
    <citation type="submission" date="2006-12" db="EMBL/GenBank/DDBJ databases">
        <title>Complete sequence of chromosome 1 of Paracoccus denitrificans PD1222.</title>
        <authorList>
            <person name="Copeland A."/>
            <person name="Lucas S."/>
            <person name="Lapidus A."/>
            <person name="Barry K."/>
            <person name="Detter J.C."/>
            <person name="Glavina del Rio T."/>
            <person name="Hammon N."/>
            <person name="Israni S."/>
            <person name="Dalin E."/>
            <person name="Tice H."/>
            <person name="Pitluck S."/>
            <person name="Munk A.C."/>
            <person name="Brettin T."/>
            <person name="Bruce D."/>
            <person name="Han C."/>
            <person name="Tapia R."/>
            <person name="Gilna P."/>
            <person name="Schmutz J."/>
            <person name="Larimer F."/>
            <person name="Land M."/>
            <person name="Hauser L."/>
            <person name="Kyrpides N."/>
            <person name="Lykidis A."/>
            <person name="Spiro S."/>
            <person name="Richardson D.J."/>
            <person name="Moir J.W.B."/>
            <person name="Ferguson S.J."/>
            <person name="van Spanning R.J.M."/>
            <person name="Richardson P."/>
        </authorList>
    </citation>
    <scope>NUCLEOTIDE SEQUENCE [LARGE SCALE GENOMIC DNA]</scope>
    <source>
        <strain evidence="3">Pd 1222</strain>
    </source>
</reference>
<feature type="domain" description="Exonuclease" evidence="1">
    <location>
        <begin position="54"/>
        <end position="219"/>
    </location>
</feature>